<organism evidence="2 3">
    <name type="scientific">Naganishia liquefaciens</name>
    <dbReference type="NCBI Taxonomy" id="104408"/>
    <lineage>
        <taxon>Eukaryota</taxon>
        <taxon>Fungi</taxon>
        <taxon>Dikarya</taxon>
        <taxon>Basidiomycota</taxon>
        <taxon>Agaricomycotina</taxon>
        <taxon>Tremellomycetes</taxon>
        <taxon>Filobasidiales</taxon>
        <taxon>Filobasidiaceae</taxon>
        <taxon>Naganishia</taxon>
    </lineage>
</organism>
<dbReference type="SUPFAM" id="SSF75011">
    <property type="entry name" value="3-carboxy-cis,cis-mucoante lactonizing enzyme"/>
    <property type="match status" value="1"/>
</dbReference>
<name>A0A8H3TMS5_9TREE</name>
<protein>
    <recommendedName>
        <fullName evidence="1">Peptidase S9 prolyl oligopeptidase catalytic domain-containing protein</fullName>
    </recommendedName>
</protein>
<feature type="domain" description="Peptidase S9 prolyl oligopeptidase catalytic" evidence="1">
    <location>
        <begin position="519"/>
        <end position="722"/>
    </location>
</feature>
<comment type="caution">
    <text evidence="2">The sequence shown here is derived from an EMBL/GenBank/DDBJ whole genome shotgun (WGS) entry which is preliminary data.</text>
</comment>
<dbReference type="Pfam" id="PF00326">
    <property type="entry name" value="Peptidase_S9"/>
    <property type="match status" value="1"/>
</dbReference>
<reference evidence="2" key="1">
    <citation type="submission" date="2020-07" db="EMBL/GenBank/DDBJ databases">
        <title>Draft Genome Sequence of a Deep-Sea Yeast, Naganishia (Cryptococcus) liquefaciens strain N6.</title>
        <authorList>
            <person name="Han Y.W."/>
            <person name="Kajitani R."/>
            <person name="Morimoto H."/>
            <person name="Parhat M."/>
            <person name="Tsubouchi H."/>
            <person name="Bakenova O."/>
            <person name="Ogata M."/>
            <person name="Argunhan B."/>
            <person name="Aoki R."/>
            <person name="Kajiwara S."/>
            <person name="Itoh T."/>
            <person name="Iwasaki H."/>
        </authorList>
    </citation>
    <scope>NUCLEOTIDE SEQUENCE</scope>
    <source>
        <strain evidence="2">N6</strain>
    </source>
</reference>
<dbReference type="PANTHER" id="PTHR43056">
    <property type="entry name" value="PEPTIDASE S9 PROLYL OLIGOPEPTIDASE"/>
    <property type="match status" value="1"/>
</dbReference>
<dbReference type="GO" id="GO:0006508">
    <property type="term" value="P:proteolysis"/>
    <property type="evidence" value="ECO:0007669"/>
    <property type="project" value="InterPro"/>
</dbReference>
<dbReference type="PANTHER" id="PTHR43056:SF5">
    <property type="entry name" value="PEPTIDASE S9 PROLYL OLIGOPEPTIDASE CATALYTIC DOMAIN-CONTAINING PROTEIN"/>
    <property type="match status" value="1"/>
</dbReference>
<evidence type="ECO:0000259" key="1">
    <source>
        <dbReference type="Pfam" id="PF00326"/>
    </source>
</evidence>
<dbReference type="InterPro" id="IPR050585">
    <property type="entry name" value="Xaa-Pro_dipeptidyl-ppase/CocE"/>
</dbReference>
<dbReference type="Gene3D" id="3.40.50.1820">
    <property type="entry name" value="alpha/beta hydrolase"/>
    <property type="match status" value="1"/>
</dbReference>
<gene>
    <name evidence="2" type="ORF">NliqN6_0310</name>
</gene>
<keyword evidence="3" id="KW-1185">Reference proteome</keyword>
<dbReference type="GO" id="GO:0008236">
    <property type="term" value="F:serine-type peptidase activity"/>
    <property type="evidence" value="ECO:0007669"/>
    <property type="project" value="InterPro"/>
</dbReference>
<dbReference type="InterPro" id="IPR029058">
    <property type="entry name" value="AB_hydrolase_fold"/>
</dbReference>
<dbReference type="OrthoDB" id="43744at2759"/>
<accession>A0A8H3TMS5</accession>
<sequence>MVSFRATLRVLALTKICNQPYSLPRLVNSFLPDSLRANCGNYSTMPSAEPITAPFGTWKSPLESETVYQKSASISNLLVDAKTGKVFHVESRPSEAGRSLLLDTALTLGSADKVIKTDPVPVVSSSSNVRNRVHEYGGLAAQVYDGYAYWSEFKDGRIYRRRLDADADLENVEALTPESDVYRYADFDIHPMCSHLLVCVREDHTEPEPSKVKNGLVLVDMKSKSIQEIRPARAEGFYAFPRFGGKDGSKIAWIEWEHPDMPWEGTTLWYSAFSAQNVSLEPIKVAGEHLRVSVNDVKWDIANPEKLFYLTDKTGYVNLWSIDLSDPNAQPDIAMYPLAHDLGEPLWQLGPSWYAVISANDALIAPNMDGERTLCHLDLRKRRVTPISSDYRDVSNIIRINDKQAVFLGSKYDESSKIVLVTLGARGGDATFQEIEPSTTRGGAKLAKAYISKGECINLTVDFPPPADQTHSKKVDLHVTLYPPTNPEYKASDGELPPTVVQVHGGPTSRSPPVFNIFYQYFTTRGFAVLDVDYGGSSGYGREYQDRLTGRWGEVDVYDTIQAVVELGKMGKIDPKRVAIRGGSAGGYTTLACLTDSKVFSAGVSLYGISDMKLLVDDTHKFESQYMVKLMGGTLDEIPDVYEKRSPITKAENITADLLMLQGLEDKVVPPEQARTLVRKIEGAGGHVEAVFYEGEGHGFRKLENLKDSLARTEAFLKSAFKL</sequence>
<proteinExistence type="predicted"/>
<dbReference type="Proteomes" id="UP000620104">
    <property type="component" value="Unassembled WGS sequence"/>
</dbReference>
<dbReference type="SUPFAM" id="SSF53474">
    <property type="entry name" value="alpha/beta-Hydrolases"/>
    <property type="match status" value="1"/>
</dbReference>
<evidence type="ECO:0000313" key="3">
    <source>
        <dbReference type="Proteomes" id="UP000620104"/>
    </source>
</evidence>
<dbReference type="EMBL" id="BLZA01000005">
    <property type="protein sequence ID" value="GHJ83908.1"/>
    <property type="molecule type" value="Genomic_DNA"/>
</dbReference>
<dbReference type="InterPro" id="IPR001375">
    <property type="entry name" value="Peptidase_S9_cat"/>
</dbReference>
<evidence type="ECO:0000313" key="2">
    <source>
        <dbReference type="EMBL" id="GHJ83908.1"/>
    </source>
</evidence>
<dbReference type="AlphaFoldDB" id="A0A8H3TMS5"/>